<evidence type="ECO:0000313" key="6">
    <source>
        <dbReference type="Proteomes" id="UP001202328"/>
    </source>
</evidence>
<evidence type="ECO:0000313" key="5">
    <source>
        <dbReference type="EMBL" id="KAI3946835.1"/>
    </source>
</evidence>
<feature type="compositionally biased region" description="Polar residues" evidence="1">
    <location>
        <begin position="715"/>
        <end position="741"/>
    </location>
</feature>
<accession>A0AAD4TBE2</accession>
<feature type="compositionally biased region" description="Basic and acidic residues" evidence="1">
    <location>
        <begin position="742"/>
        <end position="753"/>
    </location>
</feature>
<evidence type="ECO:0000256" key="1">
    <source>
        <dbReference type="SAM" id="MobiDB-lite"/>
    </source>
</evidence>
<dbReference type="CDD" id="cd10910">
    <property type="entry name" value="PIN_limkain_b1_N_like"/>
    <property type="match status" value="1"/>
</dbReference>
<dbReference type="EMBL" id="JAJJMB010003633">
    <property type="protein sequence ID" value="KAI3946835.1"/>
    <property type="molecule type" value="Genomic_DNA"/>
</dbReference>
<feature type="domain" description="DUF7625" evidence="4">
    <location>
        <begin position="509"/>
        <end position="593"/>
    </location>
</feature>
<dbReference type="InterPro" id="IPR024768">
    <property type="entry name" value="Marf1"/>
</dbReference>
<feature type="compositionally biased region" description="Low complexity" evidence="1">
    <location>
        <begin position="474"/>
        <end position="494"/>
    </location>
</feature>
<feature type="region of interest" description="Disordered" evidence="1">
    <location>
        <begin position="173"/>
        <end position="204"/>
    </location>
</feature>
<dbReference type="Gene3D" id="3.40.50.1010">
    <property type="entry name" value="5'-nuclease"/>
    <property type="match status" value="1"/>
</dbReference>
<organism evidence="5 6">
    <name type="scientific">Papaver atlanticum</name>
    <dbReference type="NCBI Taxonomy" id="357466"/>
    <lineage>
        <taxon>Eukaryota</taxon>
        <taxon>Viridiplantae</taxon>
        <taxon>Streptophyta</taxon>
        <taxon>Embryophyta</taxon>
        <taxon>Tracheophyta</taxon>
        <taxon>Spermatophyta</taxon>
        <taxon>Magnoliopsida</taxon>
        <taxon>Ranunculales</taxon>
        <taxon>Papaveraceae</taxon>
        <taxon>Papaveroideae</taxon>
        <taxon>Papaver</taxon>
    </lineage>
</organism>
<feature type="region of interest" description="Disordered" evidence="1">
    <location>
        <begin position="221"/>
        <end position="254"/>
    </location>
</feature>
<feature type="compositionally biased region" description="Polar residues" evidence="1">
    <location>
        <begin position="174"/>
        <end position="188"/>
    </location>
</feature>
<feature type="region of interest" description="Disordered" evidence="1">
    <location>
        <begin position="439"/>
        <end position="496"/>
    </location>
</feature>
<feature type="region of interest" description="Disordered" evidence="1">
    <location>
        <begin position="360"/>
        <end position="410"/>
    </location>
</feature>
<dbReference type="InterPro" id="IPR021139">
    <property type="entry name" value="NYN"/>
</dbReference>
<evidence type="ECO:0000259" key="4">
    <source>
        <dbReference type="Pfam" id="PF24620"/>
    </source>
</evidence>
<evidence type="ECO:0000259" key="3">
    <source>
        <dbReference type="Pfam" id="PF14418"/>
    </source>
</evidence>
<dbReference type="Proteomes" id="UP001202328">
    <property type="component" value="Unassembled WGS sequence"/>
</dbReference>
<comment type="caution">
    <text evidence="5">The sequence shown here is derived from an EMBL/GenBank/DDBJ whole genome shotgun (WGS) entry which is preliminary data.</text>
</comment>
<dbReference type="Pfam" id="PF24620">
    <property type="entry name" value="DUF7625"/>
    <property type="match status" value="1"/>
</dbReference>
<name>A0AAD4TBE2_9MAGN</name>
<evidence type="ECO:0008006" key="7">
    <source>
        <dbReference type="Google" id="ProtNLM"/>
    </source>
</evidence>
<dbReference type="GO" id="GO:0010468">
    <property type="term" value="P:regulation of gene expression"/>
    <property type="evidence" value="ECO:0007669"/>
    <property type="project" value="InterPro"/>
</dbReference>
<feature type="region of interest" description="Disordered" evidence="1">
    <location>
        <begin position="715"/>
        <end position="753"/>
    </location>
</feature>
<evidence type="ECO:0000259" key="2">
    <source>
        <dbReference type="Pfam" id="PF01936"/>
    </source>
</evidence>
<dbReference type="AlphaFoldDB" id="A0AAD4TBE2"/>
<feature type="compositionally biased region" description="Polar residues" evidence="1">
    <location>
        <begin position="453"/>
        <end position="473"/>
    </location>
</feature>
<sequence>MGGEVVIEGGAEAQYVNAKTSVWWDIENCHVPKGCEPHAIAQNISSALIKMNYCGAISISAYGDTNRIPMSVQHALSSTGITLNHVPAGVKDASDKKILVDMLFWAVDNPAPANYLLISGDRDFSNALHQLRLRRYNILIAQPMCASAPLLAAAKSVWLWTSLLAGGPPLKSGEASQLISNGNSLGNTDTHKNNTSEDPLQINDHVDHSSENFYAEDQNSFRNAGGVDYNKNKGKQVRRNPSQPNMSRTSSVPVGVQEGHYSNGGYPQRGYPQTKPHKEAPHEFFGANKPKSFSSGSILNVSQPNSVPSHDFFGANKAKSLSNGSVLGSNPANPAPHEFYSGVNNPRPFLNGPIPSFSQANHNPIWNNGSNYPSSHQHHYPHPQQQRPNNFPYPSNFGPPSFHAHGPHPVPPRTNVHTIPSGPPTNIPEFKLSISENCNNTQYRPTGILPEPKSNSKVDSANPNMNVPHLSTVQNTSSQASVPSSSTATANSPPENNPCVVTGKRVFLEYEQGLAGIVILALATLETDKMQPTEMNITDCIRHGDLKHSNIDVKKALDSAIEQEAVEKQTAGASQYYVRKGKKVWGCMNPLGGSLKQYPKPLWDGIQKFLTSPDGRSKIMATQSRYEAATVLKNECLKDLVLGQIIQILTMLINVKRWIITHASSGWQPVSITLKEVSTDSHPKTAQVSLNWKPVNNTPKGTNGESTQVSLNWQPVNTTPKETNGESTQVALWQPVNNTPKETNEESTPKIGT</sequence>
<gene>
    <name evidence="5" type="ORF">MKW98_003398</name>
</gene>
<dbReference type="PANTHER" id="PTHR14379:SF7">
    <property type="entry name" value="ENDONUCLEASE OR GLYCOSYL HYDROLASE-RELATED"/>
    <property type="match status" value="1"/>
</dbReference>
<reference evidence="5" key="1">
    <citation type="submission" date="2022-04" db="EMBL/GenBank/DDBJ databases">
        <title>A functionally conserved STORR gene fusion in Papaver species that diverged 16.8 million years ago.</title>
        <authorList>
            <person name="Catania T."/>
        </authorList>
    </citation>
    <scope>NUCLEOTIDE SEQUENCE</scope>
    <source>
        <strain evidence="5">S-188037</strain>
    </source>
</reference>
<dbReference type="InterPro" id="IPR056042">
    <property type="entry name" value="DUF7625"/>
</dbReference>
<keyword evidence="6" id="KW-1185">Reference proteome</keyword>
<feature type="compositionally biased region" description="Polar residues" evidence="1">
    <location>
        <begin position="360"/>
        <end position="369"/>
    </location>
</feature>
<feature type="compositionally biased region" description="Polar residues" evidence="1">
    <location>
        <begin position="239"/>
        <end position="252"/>
    </location>
</feature>
<protein>
    <recommendedName>
        <fullName evidence="7">NYN domain-containing protein</fullName>
    </recommendedName>
</protein>
<dbReference type="GO" id="GO:0004540">
    <property type="term" value="F:RNA nuclease activity"/>
    <property type="evidence" value="ECO:0007669"/>
    <property type="project" value="InterPro"/>
</dbReference>
<dbReference type="GO" id="GO:0005777">
    <property type="term" value="C:peroxisome"/>
    <property type="evidence" value="ECO:0007669"/>
    <property type="project" value="InterPro"/>
</dbReference>
<dbReference type="Pfam" id="PF01936">
    <property type="entry name" value="NYN"/>
    <property type="match status" value="1"/>
</dbReference>
<dbReference type="PANTHER" id="PTHR14379">
    <property type="entry name" value="LIMKAIN B LKAP"/>
    <property type="match status" value="1"/>
</dbReference>
<dbReference type="InterPro" id="IPR025677">
    <property type="entry name" value="OST-HTH-assoc_dom"/>
</dbReference>
<proteinExistence type="predicted"/>
<dbReference type="Pfam" id="PF14418">
    <property type="entry name" value="OHA"/>
    <property type="match status" value="1"/>
</dbReference>
<feature type="domain" description="NYN" evidence="2">
    <location>
        <begin position="19"/>
        <end position="155"/>
    </location>
</feature>
<feature type="domain" description="OST-HTH associated" evidence="3">
    <location>
        <begin position="623"/>
        <end position="681"/>
    </location>
</feature>